<evidence type="ECO:0000256" key="3">
    <source>
        <dbReference type="ARBA" id="ARBA00023002"/>
    </source>
</evidence>
<sequence>MQILAQIAFILALAIGIGIFVRNIRRMIRNINLGREIDRNDNPGERWGKMAKIALGQYKMVRRPVSGIIHVIVYLGFIIINIEVLEIIIDGIFGTHRIFAFAGVTYGFLIGAFEILALLVLVGVIIFWIRRNVLNIYRFRARELTSWPKNDANYILYFEMVLMTLFLVMNAADYQLQLNGANHYAMVGGEIAGAFPVSGWLLPLFDGLTDSTLIIIERTAWWLHILGILFFLNYLYYSKHLHILLAFPNVYFSKIKPKAEFDNIDAVTKEVKLMMDPDADPFATPAETEAEGEEGEPEKFGASDVFDLNRVQLLNAYTCTECGRCTDQCPANNTGKLLSPRKIMMDTRDRLEEVGANINKNGKFVDDGKQLLDDYILREELWACTTCQMCIEACPVGIDPLSIIVEMRRYLMMEQSAGPADLNNAMTNIENNGAPWPYNQMDRLNWANEN</sequence>
<reference evidence="10" key="1">
    <citation type="submission" date="2017-09" db="EMBL/GenBank/DDBJ databases">
        <authorList>
            <person name="Varghese N."/>
            <person name="Submissions S."/>
        </authorList>
    </citation>
    <scope>NUCLEOTIDE SEQUENCE [LARGE SCALE GENOMIC DNA]</scope>
    <source>
        <strain evidence="10">CGMCC 1.12641</strain>
    </source>
</reference>
<evidence type="ECO:0000256" key="1">
    <source>
        <dbReference type="ARBA" id="ARBA00022485"/>
    </source>
</evidence>
<evidence type="ECO:0000313" key="10">
    <source>
        <dbReference type="Proteomes" id="UP000219193"/>
    </source>
</evidence>
<accession>A0A285X7A5</accession>
<feature type="transmembrane region" description="Helical" evidence="7">
    <location>
        <begin position="68"/>
        <end position="93"/>
    </location>
</feature>
<dbReference type="InterPro" id="IPR051460">
    <property type="entry name" value="HdrC_iron-sulfur_subunit"/>
</dbReference>
<keyword evidence="7" id="KW-1133">Transmembrane helix</keyword>
<dbReference type="InterPro" id="IPR036197">
    <property type="entry name" value="NarG-like_sf"/>
</dbReference>
<evidence type="ECO:0000256" key="4">
    <source>
        <dbReference type="ARBA" id="ARBA00023004"/>
    </source>
</evidence>
<evidence type="ECO:0000256" key="6">
    <source>
        <dbReference type="SAM" id="MobiDB-lite"/>
    </source>
</evidence>
<feature type="domain" description="4Fe-4S ferredoxin-type" evidence="8">
    <location>
        <begin position="309"/>
        <end position="340"/>
    </location>
</feature>
<proteinExistence type="predicted"/>
<evidence type="ECO:0000256" key="2">
    <source>
        <dbReference type="ARBA" id="ARBA00022723"/>
    </source>
</evidence>
<evidence type="ECO:0000313" key="9">
    <source>
        <dbReference type="EMBL" id="SOC80289.1"/>
    </source>
</evidence>
<protein>
    <recommendedName>
        <fullName evidence="8">4Fe-4S ferredoxin-type domain-containing protein</fullName>
    </recommendedName>
</protein>
<dbReference type="PANTHER" id="PTHR43255">
    <property type="entry name" value="IRON-SULFUR-BINDING OXIDOREDUCTASE FADF-RELATED-RELATED"/>
    <property type="match status" value="1"/>
</dbReference>
<evidence type="ECO:0000256" key="7">
    <source>
        <dbReference type="SAM" id="Phobius"/>
    </source>
</evidence>
<dbReference type="PANTHER" id="PTHR43255:SF1">
    <property type="entry name" value="IRON-SULFUR-BINDING OXIDOREDUCTASE FADF-RELATED"/>
    <property type="match status" value="1"/>
</dbReference>
<dbReference type="GO" id="GO:0016491">
    <property type="term" value="F:oxidoreductase activity"/>
    <property type="evidence" value="ECO:0007669"/>
    <property type="project" value="UniProtKB-KW"/>
</dbReference>
<keyword evidence="7" id="KW-0812">Transmembrane</keyword>
<dbReference type="GO" id="GO:0046872">
    <property type="term" value="F:metal ion binding"/>
    <property type="evidence" value="ECO:0007669"/>
    <property type="project" value="UniProtKB-KW"/>
</dbReference>
<gene>
    <name evidence="9" type="ORF">SAMN06296241_1835</name>
</gene>
<dbReference type="SUPFAM" id="SSF46548">
    <property type="entry name" value="alpha-helical ferredoxin"/>
    <property type="match status" value="1"/>
</dbReference>
<dbReference type="Gene3D" id="1.10.1060.10">
    <property type="entry name" value="Alpha-helical ferredoxin"/>
    <property type="match status" value="1"/>
</dbReference>
<dbReference type="Pfam" id="PF13187">
    <property type="entry name" value="Fer4_9"/>
    <property type="match status" value="1"/>
</dbReference>
<dbReference type="InterPro" id="IPR017896">
    <property type="entry name" value="4Fe4S_Fe-S-bd"/>
</dbReference>
<feature type="transmembrane region" description="Helical" evidence="7">
    <location>
        <begin position="99"/>
        <end position="129"/>
    </location>
</feature>
<feature type="transmembrane region" description="Helical" evidence="7">
    <location>
        <begin position="220"/>
        <end position="237"/>
    </location>
</feature>
<evidence type="ECO:0000259" key="8">
    <source>
        <dbReference type="PROSITE" id="PS51379"/>
    </source>
</evidence>
<dbReference type="GO" id="GO:0051539">
    <property type="term" value="F:4 iron, 4 sulfur cluster binding"/>
    <property type="evidence" value="ECO:0007669"/>
    <property type="project" value="UniProtKB-KW"/>
</dbReference>
<dbReference type="SUPFAM" id="SSF103501">
    <property type="entry name" value="Respiratory nitrate reductase 1 gamma chain"/>
    <property type="match status" value="1"/>
</dbReference>
<evidence type="ECO:0000256" key="5">
    <source>
        <dbReference type="ARBA" id="ARBA00023014"/>
    </source>
</evidence>
<dbReference type="Gene3D" id="1.20.950.20">
    <property type="entry name" value="Transmembrane di-heme cytochromes, Chain C"/>
    <property type="match status" value="1"/>
</dbReference>
<name>A0A285X7A5_9FLAO</name>
<dbReference type="EMBL" id="OCMF01000002">
    <property type="protein sequence ID" value="SOC80289.1"/>
    <property type="molecule type" value="Genomic_DNA"/>
</dbReference>
<feature type="transmembrane region" description="Helical" evidence="7">
    <location>
        <begin position="6"/>
        <end position="24"/>
    </location>
</feature>
<keyword evidence="3" id="KW-0560">Oxidoreductase</keyword>
<dbReference type="AlphaFoldDB" id="A0A285X7A5"/>
<feature type="transmembrane region" description="Helical" evidence="7">
    <location>
        <begin position="184"/>
        <end position="208"/>
    </location>
</feature>
<keyword evidence="2" id="KW-0479">Metal-binding</keyword>
<dbReference type="InterPro" id="IPR017900">
    <property type="entry name" value="4Fe4S_Fe_S_CS"/>
</dbReference>
<keyword evidence="5" id="KW-0411">Iron-sulfur</keyword>
<dbReference type="Proteomes" id="UP000219193">
    <property type="component" value="Unassembled WGS sequence"/>
</dbReference>
<keyword evidence="7" id="KW-0472">Membrane</keyword>
<keyword evidence="4" id="KW-0408">Iron</keyword>
<keyword evidence="10" id="KW-1185">Reference proteome</keyword>
<dbReference type="PROSITE" id="PS51379">
    <property type="entry name" value="4FE4S_FER_2"/>
    <property type="match status" value="2"/>
</dbReference>
<dbReference type="RefSeq" id="WP_097056072.1">
    <property type="nucleotide sequence ID" value="NZ_OCMF01000002.1"/>
</dbReference>
<feature type="transmembrane region" description="Helical" evidence="7">
    <location>
        <begin position="154"/>
        <end position="172"/>
    </location>
</feature>
<dbReference type="OrthoDB" id="9769677at2"/>
<organism evidence="9 10">
    <name type="scientific">Salinimicrobium sediminis</name>
    <dbReference type="NCBI Taxonomy" id="1343891"/>
    <lineage>
        <taxon>Bacteria</taxon>
        <taxon>Pseudomonadati</taxon>
        <taxon>Bacteroidota</taxon>
        <taxon>Flavobacteriia</taxon>
        <taxon>Flavobacteriales</taxon>
        <taxon>Flavobacteriaceae</taxon>
        <taxon>Salinimicrobium</taxon>
    </lineage>
</organism>
<dbReference type="InterPro" id="IPR009051">
    <property type="entry name" value="Helical_ferredxn"/>
</dbReference>
<dbReference type="GO" id="GO:0005886">
    <property type="term" value="C:plasma membrane"/>
    <property type="evidence" value="ECO:0007669"/>
    <property type="project" value="TreeGrafter"/>
</dbReference>
<dbReference type="PROSITE" id="PS00198">
    <property type="entry name" value="4FE4S_FER_1"/>
    <property type="match status" value="1"/>
</dbReference>
<keyword evidence="1" id="KW-0004">4Fe-4S</keyword>
<feature type="domain" description="4Fe-4S ferredoxin-type" evidence="8">
    <location>
        <begin position="373"/>
        <end position="404"/>
    </location>
</feature>
<feature type="region of interest" description="Disordered" evidence="6">
    <location>
        <begin position="278"/>
        <end position="299"/>
    </location>
</feature>